<dbReference type="OrthoDB" id="2426273at2759"/>
<organism evidence="1 2">
    <name type="scientific">Phialocephala subalpina</name>
    <dbReference type="NCBI Taxonomy" id="576137"/>
    <lineage>
        <taxon>Eukaryota</taxon>
        <taxon>Fungi</taxon>
        <taxon>Dikarya</taxon>
        <taxon>Ascomycota</taxon>
        <taxon>Pezizomycotina</taxon>
        <taxon>Leotiomycetes</taxon>
        <taxon>Helotiales</taxon>
        <taxon>Mollisiaceae</taxon>
        <taxon>Phialocephala</taxon>
        <taxon>Phialocephala fortinii species complex</taxon>
    </lineage>
</organism>
<name>A0A1L7X0P2_9HELO</name>
<evidence type="ECO:0008006" key="3">
    <source>
        <dbReference type="Google" id="ProtNLM"/>
    </source>
</evidence>
<dbReference type="AlphaFoldDB" id="A0A1L7X0P2"/>
<accession>A0A1L7X0P2</accession>
<protein>
    <recommendedName>
        <fullName evidence="3">Monocarboxylate transporter</fullName>
    </recommendedName>
</protein>
<keyword evidence="2" id="KW-1185">Reference proteome</keyword>
<dbReference type="Proteomes" id="UP000184330">
    <property type="component" value="Unassembled WGS sequence"/>
</dbReference>
<gene>
    <name evidence="1" type="ORF">PAC_08483</name>
</gene>
<proteinExistence type="predicted"/>
<evidence type="ECO:0000313" key="2">
    <source>
        <dbReference type="Proteomes" id="UP000184330"/>
    </source>
</evidence>
<sequence>MAASTAALIESYDVGPNRAKKNANYELERLSIEDVRRILNCLEPLKRIPGSNNPCGPVFNRHDGIPFYMRAILWTIPSLGTACLLPFQAGAAIALLFRGHFRAIWKEVPRPTFDLIDWARDMMSFVKAPLHLVKKSIEQKAALCVNRRGRFSIRETDYTVMSHVWGETLGWQRKDGWGPVDLSLRKMGLAREHFLRFFDRCDEEWLWVDVIAMPEVLEDMSDNQKDEIGKLRIGIINNLRLIYMKADKVVVIDTLLLRLGTRSPVDVAAVLCLSFWVTRLWTFTETRLAKKVAIKTRDWMFDLDEILEFLARTCINDEHRYYRLFLRLVHLREESVHWFPPNSSLESAYWACENRYTDVDVDQARSLFPLLDLKWEYGWTLQQGLQRILDAYPNDAEGIRKWCQYRSIDFNISSRVSGTLIQV</sequence>
<evidence type="ECO:0000313" key="1">
    <source>
        <dbReference type="EMBL" id="CZR58591.1"/>
    </source>
</evidence>
<reference evidence="1 2" key="1">
    <citation type="submission" date="2016-03" db="EMBL/GenBank/DDBJ databases">
        <authorList>
            <person name="Ploux O."/>
        </authorList>
    </citation>
    <scope>NUCLEOTIDE SEQUENCE [LARGE SCALE GENOMIC DNA]</scope>
    <source>
        <strain evidence="1 2">UAMH 11012</strain>
    </source>
</reference>
<dbReference type="PANTHER" id="PTHR39596">
    <property type="match status" value="1"/>
</dbReference>
<dbReference type="PANTHER" id="PTHR39596:SF2">
    <property type="entry name" value="HET DOMAIN PROTEIN (AFU_ORTHOLOGUE AFUA_1G17550)-RELATED"/>
    <property type="match status" value="1"/>
</dbReference>
<dbReference type="EMBL" id="FJOG01000012">
    <property type="protein sequence ID" value="CZR58591.1"/>
    <property type="molecule type" value="Genomic_DNA"/>
</dbReference>